<dbReference type="Pfam" id="PF23343">
    <property type="entry name" value="REP_ORF2-G2P"/>
    <property type="match status" value="1"/>
</dbReference>
<accession>A0A8S5MCM3</accession>
<protein>
    <submittedName>
        <fullName evidence="2">Replication associated protein</fullName>
    </submittedName>
</protein>
<dbReference type="EMBL" id="BK014870">
    <property type="protein sequence ID" value="DAD79691.1"/>
    <property type="molecule type" value="Genomic_DNA"/>
</dbReference>
<evidence type="ECO:0000313" key="2">
    <source>
        <dbReference type="EMBL" id="DAD79691.1"/>
    </source>
</evidence>
<evidence type="ECO:0000259" key="1">
    <source>
        <dbReference type="Pfam" id="PF23343"/>
    </source>
</evidence>
<proteinExistence type="predicted"/>
<name>A0A8S5MCM3_9CAUD</name>
<reference evidence="2" key="1">
    <citation type="journal article" date="2021" name="Proc. Natl. Acad. Sci. U.S.A.">
        <title>A Catalog of Tens of Thousands of Viruses from Human Metagenomes Reveals Hidden Associations with Chronic Diseases.</title>
        <authorList>
            <person name="Tisza M.J."/>
            <person name="Buck C.B."/>
        </authorList>
    </citation>
    <scope>NUCLEOTIDE SEQUENCE</scope>
    <source>
        <strain evidence="2">Ct9Fw19</strain>
    </source>
</reference>
<dbReference type="InterPro" id="IPR056906">
    <property type="entry name" value="ORF2/G2P_dom"/>
</dbReference>
<feature type="domain" description="Replication-associated protein ORF2/G2P" evidence="1">
    <location>
        <begin position="45"/>
        <end position="141"/>
    </location>
</feature>
<sequence length="238" mass="27647">MAADSPRERAEKAKCSSAARQKLNFKAMWKQLQLLLCANFKRHDLWITLGFDDAHLPPNRKACKKIMARFMDRLRARRRADGEELRYVYAIHELQDDGSRRYHFHMVINATSGRADYELIRSLWEWGANIEISQLSDSEHYGRDDFMEIAQYMVRERNPDADSKVIAVGDKGYVGSRNLAKPVRESQLVDDNVTITAPPGAVILDRDERQNGYGCYTYISYLLPEPRPEPARRRRKIE</sequence>
<organism evidence="2">
    <name type="scientific">Myoviridae sp. ct9Fw19</name>
    <dbReference type="NCBI Taxonomy" id="2826624"/>
    <lineage>
        <taxon>Viruses</taxon>
        <taxon>Duplodnaviria</taxon>
        <taxon>Heunggongvirae</taxon>
        <taxon>Uroviricota</taxon>
        <taxon>Caudoviricetes</taxon>
    </lineage>
</organism>